<dbReference type="EMBL" id="HQ336222">
    <property type="protein sequence ID" value="ADO18676.1"/>
    <property type="molecule type" value="Genomic_DNA"/>
</dbReference>
<reference evidence="5 8" key="3">
    <citation type="submission" date="2014-10" db="EMBL/GenBank/DDBJ databases">
        <title>Pan-genome analysis of Brazilian lineage A amoebal mimiviruses.</title>
        <authorList>
            <person name="Assis F.L."/>
            <person name="Abrahao J.S."/>
            <person name="Kroon E.G."/>
            <person name="Dornas F.P."/>
            <person name="Andrade K.R."/>
            <person name="Borato P.V.M."/>
            <person name="Pilotto M.R."/>
            <person name="Benamar S."/>
            <person name="LaScola B."/>
            <person name="Colson P."/>
        </authorList>
    </citation>
    <scope>NUCLEOTIDE SEQUENCE [LARGE SCALE GENOMIC DNA]</scope>
    <source>
        <strain evidence="5 8">Amazonia</strain>
    </source>
</reference>
<dbReference type="EMBL" id="KM982403">
    <property type="protein sequence ID" value="AKI81183.1"/>
    <property type="molecule type" value="Genomic_DNA"/>
</dbReference>
<organismHost>
    <name type="scientific">Acanthamoeba polyphaga</name>
    <name type="common">Amoeba</name>
    <dbReference type="NCBI Taxonomy" id="5757"/>
</organismHost>
<accession>E3VYN4</accession>
<dbReference type="OrthoDB" id="22463at10239"/>
<dbReference type="PROSITE" id="PS51925">
    <property type="entry name" value="SWIB_MDM2"/>
    <property type="match status" value="1"/>
</dbReference>
<dbReference type="Proteomes" id="UP000240552">
    <property type="component" value="Segment"/>
</dbReference>
<dbReference type="Proteomes" id="UP000201519">
    <property type="component" value="Segment"/>
</dbReference>
<reference evidence="4 7" key="1">
    <citation type="journal article" date="2011" name="Proc. Natl. Acad. Sci. U.S.A.">
        <title>Mimivirus shows dramatic genome reduction after intraamoebal culture.</title>
        <authorList>
            <person name="Boyer M."/>
            <person name="Azza S."/>
            <person name="Barrassi L."/>
            <person name="Klose T."/>
            <person name="Campocasso A."/>
            <person name="Pagnier I."/>
            <person name="Fournous G."/>
            <person name="Borg A."/>
            <person name="Robert C."/>
            <person name="Zhang X."/>
            <person name="Desnues C."/>
            <person name="Henrissat B."/>
            <person name="Rossmann M.G."/>
            <person name="La Scola B."/>
            <person name="Raoult D."/>
        </authorList>
    </citation>
    <scope>NUCLEOTIDE SEQUENCE [LARGE SCALE GENOMIC DNA]</scope>
    <source>
        <strain evidence="4">M4</strain>
    </source>
</reference>
<feature type="compositionally biased region" description="Basic and acidic residues" evidence="1">
    <location>
        <begin position="163"/>
        <end position="173"/>
    </location>
</feature>
<reference evidence="3 6" key="2">
    <citation type="journal article" date="2011" name="Virol. J.">
        <title>Breaking the 1000-gene barrier for Mimivirus using ultra-deep genome and transcriptome sequencing.</title>
        <authorList>
            <person name="Legendre M."/>
            <person name="Santini S."/>
            <person name="Rico A."/>
            <person name="Abergel C."/>
            <person name="Claverie J.M."/>
        </authorList>
    </citation>
    <scope>NUCLEOTIDE SEQUENCE [LARGE SCALE GENOMIC DNA]</scope>
</reference>
<organism evidence="3 6">
    <name type="scientific">Acanthamoeba polyphaga mimivirus</name>
    <name type="common">APMV</name>
    <dbReference type="NCBI Taxonomy" id="212035"/>
    <lineage>
        <taxon>Viruses</taxon>
        <taxon>Varidnaviria</taxon>
        <taxon>Bamfordvirae</taxon>
        <taxon>Nucleocytoviricota</taxon>
        <taxon>Megaviricetes</taxon>
        <taxon>Imitervirales</taxon>
        <taxon>Mimiviridae</taxon>
        <taxon>Megamimivirinae</taxon>
        <taxon>Mimivirus</taxon>
        <taxon>Mimivirus bradfordmassiliense</taxon>
    </lineage>
</organism>
<dbReference type="RefSeq" id="YP_003987020.1">
    <property type="nucleotide sequence ID" value="NC_014649.1"/>
</dbReference>
<dbReference type="KEGG" id="vg:9925139"/>
<dbReference type="Proteomes" id="UP000274448">
    <property type="component" value="Segment"/>
</dbReference>
<evidence type="ECO:0000256" key="1">
    <source>
        <dbReference type="SAM" id="MobiDB-lite"/>
    </source>
</evidence>
<dbReference type="Pfam" id="PF02201">
    <property type="entry name" value="SWIB"/>
    <property type="match status" value="1"/>
</dbReference>
<evidence type="ECO:0000313" key="6">
    <source>
        <dbReference type="Proteomes" id="UP000201519"/>
    </source>
</evidence>
<evidence type="ECO:0000313" key="4">
    <source>
        <dbReference type="EMBL" id="AEJ34749.1"/>
    </source>
</evidence>
<feature type="compositionally biased region" description="Basic and acidic residues" evidence="1">
    <location>
        <begin position="83"/>
        <end position="109"/>
    </location>
</feature>
<dbReference type="SMR" id="A0A0G2Y5Q4"/>
<dbReference type="InterPro" id="IPR003121">
    <property type="entry name" value="SWIB_MDM2_domain"/>
</dbReference>
<evidence type="ECO:0000259" key="2">
    <source>
        <dbReference type="PROSITE" id="PS51925"/>
    </source>
</evidence>
<keyword evidence="6" id="KW-1185">Reference proteome</keyword>
<accession>A0A0G2Y5Q4</accession>
<evidence type="ECO:0000313" key="8">
    <source>
        <dbReference type="Proteomes" id="UP000274448"/>
    </source>
</evidence>
<evidence type="ECO:0000313" key="3">
    <source>
        <dbReference type="EMBL" id="ADO18676.1"/>
    </source>
</evidence>
<dbReference type="InterPro" id="IPR036885">
    <property type="entry name" value="SWIB_MDM2_dom_sf"/>
</dbReference>
<dbReference type="CDD" id="cd10567">
    <property type="entry name" value="SWIB-MDM2_like"/>
    <property type="match status" value="1"/>
</dbReference>
<dbReference type="GeneID" id="9925139"/>
<name>A0A0G2Y5Q4_MIMIV</name>
<dbReference type="EMBL" id="JN036606">
    <property type="protein sequence ID" value="AEJ34749.1"/>
    <property type="molecule type" value="Genomic_DNA"/>
</dbReference>
<gene>
    <name evidence="3" type="primary">R508</name>
    <name evidence="4" type="ORF">MIMI_R508</name>
</gene>
<feature type="compositionally biased region" description="Basic residues" evidence="1">
    <location>
        <begin position="1"/>
        <end position="12"/>
    </location>
</feature>
<proteinExistence type="predicted"/>
<evidence type="ECO:0000313" key="7">
    <source>
        <dbReference type="Proteomes" id="UP000240552"/>
    </source>
</evidence>
<feature type="compositionally biased region" description="Polar residues" evidence="1">
    <location>
        <begin position="60"/>
        <end position="75"/>
    </location>
</feature>
<feature type="region of interest" description="Disordered" evidence="1">
    <location>
        <begin position="1"/>
        <end position="182"/>
    </location>
</feature>
<dbReference type="Gene3D" id="1.10.245.10">
    <property type="entry name" value="SWIB/MDM2 domain"/>
    <property type="match status" value="1"/>
</dbReference>
<feature type="domain" description="DM2" evidence="2">
    <location>
        <begin position="244"/>
        <end position="326"/>
    </location>
</feature>
<evidence type="ECO:0000313" key="5">
    <source>
        <dbReference type="EMBL" id="AKI81183.1"/>
    </source>
</evidence>
<feature type="compositionally biased region" description="Low complexity" evidence="1">
    <location>
        <begin position="24"/>
        <end position="33"/>
    </location>
</feature>
<feature type="compositionally biased region" description="Basic residues" evidence="1">
    <location>
        <begin position="110"/>
        <end position="126"/>
    </location>
</feature>
<dbReference type="SUPFAM" id="SSF47592">
    <property type="entry name" value="SWIB/MDM2 domain"/>
    <property type="match status" value="1"/>
</dbReference>
<protein>
    <submittedName>
        <fullName evidence="3">Putative SWIB domain-containing protein</fullName>
    </submittedName>
    <submittedName>
        <fullName evidence="4">Uncharacterized protein R508</fullName>
    </submittedName>
</protein>
<sequence>MSKRVTSSKKSKIMREDSENDSAKNLSKTSKSVSKSKEAGSKRTKQNSSKSSKDLKTTKNIGGSKSSRTYNSEGSKNIKKTSSSKDSKVIKKNKQKVESSDSEKHSENKSHKKSSKSSSISRKKPIKKDTRKINIELVSDSDNNSDSELNGVDTTGDDIIYLKGEDNNDEKQNKKSPKKLLNEKKISSESFDDKLNELREELRENYIRQKKIMNDIKDLANLHKKDLRLAVKSGNRLNSGKHSGFNKPQTVPQSLKDLLKINDDVLSRSKVTELMYKYFTDNKMYNSKTKREIIPNSKIKKLFGMKEGDIITFYNMQTWLKKVYNENQNNEKLEE</sequence>